<dbReference type="PROSITE" id="PS51186">
    <property type="entry name" value="GNAT"/>
    <property type="match status" value="1"/>
</dbReference>
<feature type="region of interest" description="Disordered" evidence="1">
    <location>
        <begin position="91"/>
        <end position="115"/>
    </location>
</feature>
<dbReference type="InterPro" id="IPR016181">
    <property type="entry name" value="Acyl_CoA_acyltransferase"/>
</dbReference>
<dbReference type="GO" id="GO:0016746">
    <property type="term" value="F:acyltransferase activity"/>
    <property type="evidence" value="ECO:0007669"/>
    <property type="project" value="UniProtKB-KW"/>
</dbReference>
<feature type="domain" description="N-acetyltransferase" evidence="3">
    <location>
        <begin position="6"/>
        <end position="92"/>
    </location>
</feature>
<accession>A0ABV9DDR3</accession>
<reference evidence="5" key="1">
    <citation type="journal article" date="2019" name="Int. J. Syst. Evol. Microbiol.">
        <title>The Global Catalogue of Microorganisms (GCM) 10K type strain sequencing project: providing services to taxonomists for standard genome sequencing and annotation.</title>
        <authorList>
            <consortium name="The Broad Institute Genomics Platform"/>
            <consortium name="The Broad Institute Genome Sequencing Center for Infectious Disease"/>
            <person name="Wu L."/>
            <person name="Ma J."/>
        </authorList>
    </citation>
    <scope>NUCLEOTIDE SEQUENCE [LARGE SCALE GENOMIC DNA]</scope>
    <source>
        <strain evidence="5">JCM 3369</strain>
    </source>
</reference>
<comment type="caution">
    <text evidence="4">The sequence shown here is derived from an EMBL/GenBank/DDBJ whole genome shotgun (WGS) entry which is preliminary data.</text>
</comment>
<dbReference type="PROSITE" id="PS51729">
    <property type="entry name" value="GNAT_YJDJ"/>
    <property type="match status" value="1"/>
</dbReference>
<dbReference type="PANTHER" id="PTHR31435:SF10">
    <property type="entry name" value="BSR4717 PROTEIN"/>
    <property type="match status" value="1"/>
</dbReference>
<sequence length="115" mass="12072">MDPQISDNTEAGRFEASVDGDVVGQLTYRRNPDVLVLTHTVVEPAAEGKGVGSALARAALDAARSEGLPVMPVCTFVEAWIERHPDYADLVVRSGGEASPDPDTPGDGDVDTPGR</sequence>
<protein>
    <submittedName>
        <fullName evidence="4">GNAT family N-acetyltransferase</fullName>
        <ecNumber evidence="4">2.3.1.-</ecNumber>
    </submittedName>
</protein>
<evidence type="ECO:0000259" key="3">
    <source>
        <dbReference type="PROSITE" id="PS51729"/>
    </source>
</evidence>
<dbReference type="EMBL" id="JBHSGF010000014">
    <property type="protein sequence ID" value="MFC4556527.1"/>
    <property type="molecule type" value="Genomic_DNA"/>
</dbReference>
<organism evidence="4 5">
    <name type="scientific">Georgenia faecalis</name>
    <dbReference type="NCBI Taxonomy" id="2483799"/>
    <lineage>
        <taxon>Bacteria</taxon>
        <taxon>Bacillati</taxon>
        <taxon>Actinomycetota</taxon>
        <taxon>Actinomycetes</taxon>
        <taxon>Micrococcales</taxon>
        <taxon>Bogoriellaceae</taxon>
        <taxon>Georgenia</taxon>
    </lineage>
</organism>
<name>A0ABV9DDR3_9MICO</name>
<dbReference type="Pfam" id="PF14542">
    <property type="entry name" value="Acetyltransf_CG"/>
    <property type="match status" value="1"/>
</dbReference>
<dbReference type="Proteomes" id="UP001595955">
    <property type="component" value="Unassembled WGS sequence"/>
</dbReference>
<evidence type="ECO:0000313" key="4">
    <source>
        <dbReference type="EMBL" id="MFC4556527.1"/>
    </source>
</evidence>
<keyword evidence="5" id="KW-1185">Reference proteome</keyword>
<dbReference type="PANTHER" id="PTHR31435">
    <property type="entry name" value="PROTEIN NATD1"/>
    <property type="match status" value="1"/>
</dbReference>
<dbReference type="InterPro" id="IPR000182">
    <property type="entry name" value="GNAT_dom"/>
</dbReference>
<dbReference type="SUPFAM" id="SSF55729">
    <property type="entry name" value="Acyl-CoA N-acyltransferases (Nat)"/>
    <property type="match status" value="1"/>
</dbReference>
<evidence type="ECO:0000259" key="2">
    <source>
        <dbReference type="PROSITE" id="PS51186"/>
    </source>
</evidence>
<gene>
    <name evidence="4" type="ORF">ACFO3F_14855</name>
</gene>
<evidence type="ECO:0000256" key="1">
    <source>
        <dbReference type="SAM" id="MobiDB-lite"/>
    </source>
</evidence>
<dbReference type="InterPro" id="IPR045057">
    <property type="entry name" value="Gcn5-rel_NAT"/>
</dbReference>
<feature type="compositionally biased region" description="Acidic residues" evidence="1">
    <location>
        <begin position="104"/>
        <end position="115"/>
    </location>
</feature>
<dbReference type="RefSeq" id="WP_122824677.1">
    <property type="nucleotide sequence ID" value="NZ_CP033325.1"/>
</dbReference>
<evidence type="ECO:0000313" key="5">
    <source>
        <dbReference type="Proteomes" id="UP001595955"/>
    </source>
</evidence>
<dbReference type="Gene3D" id="3.40.630.30">
    <property type="match status" value="1"/>
</dbReference>
<dbReference type="InterPro" id="IPR031165">
    <property type="entry name" value="GNAT_YJDJ"/>
</dbReference>
<feature type="domain" description="N-acetyltransferase" evidence="2">
    <location>
        <begin position="1"/>
        <end position="115"/>
    </location>
</feature>
<proteinExistence type="predicted"/>
<keyword evidence="4" id="KW-0012">Acyltransferase</keyword>
<keyword evidence="4" id="KW-0808">Transferase</keyword>
<dbReference type="EC" id="2.3.1.-" evidence="4"/>